<sequence length="233" mass="27723">MCFDNNLIDDESSVKLKIDGKEIEKVSQFKYLGKIISINEKIYKNTLPKDDNSWNSFLSERIRGGWISFHKHKRLLLDHSIALEKRINLYVQLVRPSILYSCQCWNLLKTQYLRLQSNENKMIRLISRKSILDHINIKELYNSIGLTPIVNVVFRLKLRFIGHTVRQKLNKPAKMSLQHFPYGFKRRKGRPPLRYTDCLKSRSLWLRDCLDRNLWKSTNSQINLLDRLYLDKS</sequence>
<evidence type="ECO:0000313" key="2">
    <source>
        <dbReference type="WBParaSite" id="SPAL_0000938900.1"/>
    </source>
</evidence>
<reference evidence="2" key="1">
    <citation type="submission" date="2017-02" db="UniProtKB">
        <authorList>
            <consortium name="WormBaseParasite"/>
        </authorList>
    </citation>
    <scope>IDENTIFICATION</scope>
</reference>
<dbReference type="WBParaSite" id="SPAL_0000938900.1">
    <property type="protein sequence ID" value="SPAL_0000938900.1"/>
    <property type="gene ID" value="SPAL_0000938900"/>
</dbReference>
<name>A0A0N5BU69_STREA</name>
<dbReference type="Proteomes" id="UP000046392">
    <property type="component" value="Unplaced"/>
</dbReference>
<organism evidence="1 2">
    <name type="scientific">Strongyloides papillosus</name>
    <name type="common">Intestinal threadworm</name>
    <dbReference type="NCBI Taxonomy" id="174720"/>
    <lineage>
        <taxon>Eukaryota</taxon>
        <taxon>Metazoa</taxon>
        <taxon>Ecdysozoa</taxon>
        <taxon>Nematoda</taxon>
        <taxon>Chromadorea</taxon>
        <taxon>Rhabditida</taxon>
        <taxon>Tylenchina</taxon>
        <taxon>Panagrolaimomorpha</taxon>
        <taxon>Strongyloidoidea</taxon>
        <taxon>Strongyloididae</taxon>
        <taxon>Strongyloides</taxon>
    </lineage>
</organism>
<dbReference type="STRING" id="174720.A0A0N5BU69"/>
<proteinExistence type="predicted"/>
<dbReference type="PANTHER" id="PTHR47027">
    <property type="entry name" value="REVERSE TRANSCRIPTASE DOMAIN-CONTAINING PROTEIN"/>
    <property type="match status" value="1"/>
</dbReference>
<keyword evidence="1" id="KW-1185">Reference proteome</keyword>
<dbReference type="PANTHER" id="PTHR47027:SF20">
    <property type="entry name" value="REVERSE TRANSCRIPTASE-LIKE PROTEIN WITH RNA-DIRECTED DNA POLYMERASE DOMAIN"/>
    <property type="match status" value="1"/>
</dbReference>
<accession>A0A0N5BU69</accession>
<dbReference type="AlphaFoldDB" id="A0A0N5BU69"/>
<protein>
    <submittedName>
        <fullName evidence="2">RNA-directed DNA polymerase from mobile element jockey-like</fullName>
    </submittedName>
</protein>
<evidence type="ECO:0000313" key="1">
    <source>
        <dbReference type="Proteomes" id="UP000046392"/>
    </source>
</evidence>